<gene>
    <name evidence="1" type="ORF">BGHDH14_bghG002003000001001</name>
</gene>
<dbReference type="AlphaFoldDB" id="N1JDL1"/>
<keyword evidence="2" id="KW-1185">Reference proteome</keyword>
<comment type="caution">
    <text evidence="1">The sequence shown here is derived from an EMBL/GenBank/DDBJ whole genome shotgun (WGS) entry which is preliminary data.</text>
</comment>
<reference evidence="1 2" key="1">
    <citation type="journal article" date="2010" name="Science">
        <title>Genome expansion and gene loss in powdery mildew fungi reveal tradeoffs in extreme parasitism.</title>
        <authorList>
            <person name="Spanu P.D."/>
            <person name="Abbott J.C."/>
            <person name="Amselem J."/>
            <person name="Burgis T.A."/>
            <person name="Soanes D.M."/>
            <person name="Stueber K."/>
            <person name="Ver Loren van Themaat E."/>
            <person name="Brown J.K.M."/>
            <person name="Butcher S.A."/>
            <person name="Gurr S.J."/>
            <person name="Lebrun M.-H."/>
            <person name="Ridout C.J."/>
            <person name="Schulze-Lefert P."/>
            <person name="Talbot N.J."/>
            <person name="Ahmadinejad N."/>
            <person name="Ametz C."/>
            <person name="Barton G.R."/>
            <person name="Benjdia M."/>
            <person name="Bidzinski P."/>
            <person name="Bindschedler L.V."/>
            <person name="Both M."/>
            <person name="Brewer M.T."/>
            <person name="Cadle-Davidson L."/>
            <person name="Cadle-Davidson M.M."/>
            <person name="Collemare J."/>
            <person name="Cramer R."/>
            <person name="Frenkel O."/>
            <person name="Godfrey D."/>
            <person name="Harriman J."/>
            <person name="Hoede C."/>
            <person name="King B.C."/>
            <person name="Klages S."/>
            <person name="Kleemann J."/>
            <person name="Knoll D."/>
            <person name="Koti P.S."/>
            <person name="Kreplak J."/>
            <person name="Lopez-Ruiz F.J."/>
            <person name="Lu X."/>
            <person name="Maekawa T."/>
            <person name="Mahanil S."/>
            <person name="Micali C."/>
            <person name="Milgroom M.G."/>
            <person name="Montana G."/>
            <person name="Noir S."/>
            <person name="O'Connell R.J."/>
            <person name="Oberhaensli S."/>
            <person name="Parlange F."/>
            <person name="Pedersen C."/>
            <person name="Quesneville H."/>
            <person name="Reinhardt R."/>
            <person name="Rott M."/>
            <person name="Sacristan S."/>
            <person name="Schmidt S.M."/>
            <person name="Schoen M."/>
            <person name="Skamnioti P."/>
            <person name="Sommer H."/>
            <person name="Stephens A."/>
            <person name="Takahara H."/>
            <person name="Thordal-Christensen H."/>
            <person name="Vigouroux M."/>
            <person name="Wessling R."/>
            <person name="Wicker T."/>
            <person name="Panstruga R."/>
        </authorList>
    </citation>
    <scope>NUCLEOTIDE SEQUENCE [LARGE SCALE GENOMIC DNA]</scope>
    <source>
        <strain evidence="1">DH14</strain>
    </source>
</reference>
<evidence type="ECO:0000313" key="1">
    <source>
        <dbReference type="EMBL" id="CCU76012.1"/>
    </source>
</evidence>
<dbReference type="InParanoid" id="N1JDL1"/>
<protein>
    <submittedName>
        <fullName evidence="1">Putative Bgh-specific protein</fullName>
    </submittedName>
</protein>
<dbReference type="EMBL" id="CAUH01002003">
    <property type="protein sequence ID" value="CCU76012.1"/>
    <property type="molecule type" value="Genomic_DNA"/>
</dbReference>
<evidence type="ECO:0000313" key="2">
    <source>
        <dbReference type="Proteomes" id="UP000015441"/>
    </source>
</evidence>
<dbReference type="HOGENOM" id="CLU_1065552_0_0_1"/>
<name>N1JDL1_BLUG1</name>
<proteinExistence type="predicted"/>
<dbReference type="OrthoDB" id="10373393at2759"/>
<dbReference type="Proteomes" id="UP000015441">
    <property type="component" value="Unassembled WGS sequence"/>
</dbReference>
<sequence>MQCFYLFTTYLGMMDSREYFNFNIIADGNLPQLQYFGYANQWSFRNIATETSFKTLSYEQIPSRVPQISWGKYCTETREELLAAYELFSAEVKRQKEEQRDLNPNMFEIYPDCLAELKHAMKVKNRISISQVRAGKWASCTVNIVLKYIARENLEIIDPRQTCAQDVTMKPCFIADTSITAEELLDLPLPAISLAHNNHEIHLVFVSGCLKVLKRYSPKLYYKTSMSHGDNLYSRVYPVVNQAEKDIDRTIMISLKEAIINLKGNRVYVGK</sequence>
<organism evidence="1 2">
    <name type="scientific">Blumeria graminis f. sp. hordei (strain DH14)</name>
    <name type="common">Barley powdery mildew</name>
    <name type="synonym">Oidium monilioides f. sp. hordei</name>
    <dbReference type="NCBI Taxonomy" id="546991"/>
    <lineage>
        <taxon>Eukaryota</taxon>
        <taxon>Fungi</taxon>
        <taxon>Dikarya</taxon>
        <taxon>Ascomycota</taxon>
        <taxon>Pezizomycotina</taxon>
        <taxon>Leotiomycetes</taxon>
        <taxon>Erysiphales</taxon>
        <taxon>Erysiphaceae</taxon>
        <taxon>Blumeria</taxon>
        <taxon>Blumeria hordei</taxon>
    </lineage>
</organism>
<accession>N1JDL1</accession>